<organism evidence="6 7">
    <name type="scientific">Silurus asotus</name>
    <name type="common">Amur catfish</name>
    <name type="synonym">Parasilurus asotus</name>
    <dbReference type="NCBI Taxonomy" id="30991"/>
    <lineage>
        <taxon>Eukaryota</taxon>
        <taxon>Metazoa</taxon>
        <taxon>Chordata</taxon>
        <taxon>Craniata</taxon>
        <taxon>Vertebrata</taxon>
        <taxon>Euteleostomi</taxon>
        <taxon>Actinopterygii</taxon>
        <taxon>Neopterygii</taxon>
        <taxon>Teleostei</taxon>
        <taxon>Ostariophysi</taxon>
        <taxon>Siluriformes</taxon>
        <taxon>Siluridae</taxon>
        <taxon>Silurus</taxon>
    </lineage>
</organism>
<dbReference type="SUPFAM" id="SSF52540">
    <property type="entry name" value="P-loop containing nucleoside triphosphate hydrolases"/>
    <property type="match status" value="2"/>
</dbReference>
<evidence type="ECO:0000259" key="5">
    <source>
        <dbReference type="PROSITE" id="PS51720"/>
    </source>
</evidence>
<evidence type="ECO:0000313" key="6">
    <source>
        <dbReference type="EMBL" id="KAI5614990.1"/>
    </source>
</evidence>
<dbReference type="CDD" id="cd01852">
    <property type="entry name" value="AIG1"/>
    <property type="match status" value="1"/>
</dbReference>
<proteinExistence type="inferred from homology"/>
<dbReference type="Gene3D" id="3.40.50.300">
    <property type="entry name" value="P-loop containing nucleotide triphosphate hydrolases"/>
    <property type="match status" value="4"/>
</dbReference>
<evidence type="ECO:0000256" key="4">
    <source>
        <dbReference type="SAM" id="MobiDB-lite"/>
    </source>
</evidence>
<feature type="domain" description="AIG1-type G" evidence="5">
    <location>
        <begin position="651"/>
        <end position="851"/>
    </location>
</feature>
<keyword evidence="2" id="KW-0547">Nucleotide-binding</keyword>
<feature type="non-terminal residue" evidence="6">
    <location>
        <position position="1"/>
    </location>
</feature>
<keyword evidence="3" id="KW-0342">GTP-binding</keyword>
<evidence type="ECO:0000313" key="7">
    <source>
        <dbReference type="Proteomes" id="UP001205998"/>
    </source>
</evidence>
<name>A0AAD5AFG6_SILAS</name>
<dbReference type="PANTHER" id="PTHR10903:SF170">
    <property type="entry name" value="GTPASE IMAP FAMILY MEMBER 7"/>
    <property type="match status" value="1"/>
</dbReference>
<feature type="region of interest" description="Disordered" evidence="4">
    <location>
        <begin position="892"/>
        <end position="954"/>
    </location>
</feature>
<evidence type="ECO:0000256" key="1">
    <source>
        <dbReference type="ARBA" id="ARBA00008535"/>
    </source>
</evidence>
<feature type="domain" description="AIG1-type G" evidence="5">
    <location>
        <begin position="418"/>
        <end position="617"/>
    </location>
</feature>
<feature type="non-terminal residue" evidence="6">
    <location>
        <position position="954"/>
    </location>
</feature>
<dbReference type="PANTHER" id="PTHR10903">
    <property type="entry name" value="GTPASE, IMAP FAMILY MEMBER-RELATED"/>
    <property type="match status" value="1"/>
</dbReference>
<dbReference type="FunFam" id="3.40.50.300:FF:000366">
    <property type="entry name" value="GTPase, IMAP family member 2"/>
    <property type="match status" value="2"/>
</dbReference>
<protein>
    <recommendedName>
        <fullName evidence="5">AIG1-type G domain-containing protein</fullName>
    </recommendedName>
</protein>
<comment type="caution">
    <text evidence="6">The sequence shown here is derived from an EMBL/GenBank/DDBJ whole genome shotgun (WGS) entry which is preliminary data.</text>
</comment>
<dbReference type="InterPro" id="IPR006703">
    <property type="entry name" value="G_AIG1"/>
</dbReference>
<dbReference type="EMBL" id="MU556918">
    <property type="protein sequence ID" value="KAI5614990.1"/>
    <property type="molecule type" value="Genomic_DNA"/>
</dbReference>
<evidence type="ECO:0000256" key="2">
    <source>
        <dbReference type="ARBA" id="ARBA00022741"/>
    </source>
</evidence>
<dbReference type="GO" id="GO:0005525">
    <property type="term" value="F:GTP binding"/>
    <property type="evidence" value="ECO:0007669"/>
    <property type="project" value="UniProtKB-KW"/>
</dbReference>
<comment type="similarity">
    <text evidence="1">Belongs to the TRAFAC class TrmE-Era-EngA-EngB-Septin-like GTPase superfamily. AIG1/Toc34/Toc159-like paraseptin GTPase family. IAN subfamily.</text>
</comment>
<gene>
    <name evidence="6" type="ORF">C0J50_8849</name>
</gene>
<dbReference type="InterPro" id="IPR045058">
    <property type="entry name" value="GIMA/IAN/Toc"/>
</dbReference>
<keyword evidence="7" id="KW-1185">Reference proteome</keyword>
<dbReference type="AlphaFoldDB" id="A0AAD5AFG6"/>
<accession>A0AAD5AFG6</accession>
<dbReference type="PROSITE" id="PS51720">
    <property type="entry name" value="G_AIG1"/>
    <property type="match status" value="2"/>
</dbReference>
<sequence length="954" mass="108577">ELRIIVMGKSLQHTGMVGNFILGKDAFQRCRKTASGCVEETHITLINAPSLFNPKLKPEELKECVHLSAPGPHAFLLVIQPHSFTEEDKSHLGLLLNYFSKQALNYTFVIGIEQDSTGGKSGEKSNAFQSLINECQTYYELKQLKEKNSCRELFDQISYVVKKNGGICLMCDVSEESFQIDDNPTRLGERTLNLPEKSKSTFMGKFTSFVLNLVLCGSDEALKTSISDLLLGERNVKTAEVCGRRLRLMLMPTLYNTQLSDKEVMEQILHCISLDNPVHAFLFIIPVGPLSNDDKAEIEMIQRIFCPRVCDHSIVLFTTENINEATINFVQQNSEIEELRYLCGNRYMIIEKEQKQKQGHKQIPELLDQVTNINKIYTLSMYIEARIDGAKKPLEDELAEMKKQLQAKPQEAGENADSNHLRILLIGKTGNGKSATGNTILGRKEFESDVSLTSVTKMCQKGIAEVQGTSVAVVDTPGLFDTTLSNEESTQLSDEEVMDEILHCISLDNPVHAFLFIIPVGPLTDDDKTEIEMIQRIFSPRVCDHSIILFTSENINEATNNFVQRSSEMEELRRLFGNRYMILEKEKKRGHKQLPKLLDQVTNMNKIYTLSMYIEAQKDGAKKPLEDELAEIKRLQAKPREAGAEGENSDSNHLRILLIGKTGNGKSATGNTILGREEFESDISMKSVTKMCQKGIAEVQGTSVAVVDTPGLFDTTLSNEEVTEEIVKCISMLAPGPHAFIIVLSVGRFTEEEKETLSLIKKIFGAEAAKYTIVLFTGGDKLKGKTIEDYIKTSDDAYVNRLIRDCGGRVHLFNNIVKDSTQVRDLLQMMENMIKFNRDNYFTNEMFENAEMSIQKKQKEMLKEKEEQLQAEKEALKAKFEEELQQIRKNMEEERERLEEDRRIRENTFKEREEALRRKEEENTRGEEERQSLQKLKEKIKAERQEEIKKREKE</sequence>
<dbReference type="Proteomes" id="UP001205998">
    <property type="component" value="Unassembled WGS sequence"/>
</dbReference>
<dbReference type="Pfam" id="PF04548">
    <property type="entry name" value="AIG1"/>
    <property type="match status" value="4"/>
</dbReference>
<reference evidence="6" key="1">
    <citation type="submission" date="2018-07" db="EMBL/GenBank/DDBJ databases">
        <title>Comparative genomics of catfishes provides insights into carnivory and benthic adaptation.</title>
        <authorList>
            <person name="Zhang Y."/>
            <person name="Wang D."/>
            <person name="Peng Z."/>
            <person name="Zheng S."/>
            <person name="Shao F."/>
            <person name="Tao W."/>
        </authorList>
    </citation>
    <scope>NUCLEOTIDE SEQUENCE</scope>
    <source>
        <strain evidence="6">Chongqing</strain>
    </source>
</reference>
<evidence type="ECO:0000256" key="3">
    <source>
        <dbReference type="ARBA" id="ARBA00023134"/>
    </source>
</evidence>
<dbReference type="InterPro" id="IPR027417">
    <property type="entry name" value="P-loop_NTPase"/>
</dbReference>